<name>A0A090AK91_9GAMM</name>
<evidence type="ECO:0000256" key="2">
    <source>
        <dbReference type="ARBA" id="ARBA00007637"/>
    </source>
</evidence>
<dbReference type="SUPFAM" id="SSF51735">
    <property type="entry name" value="NAD(P)-binding Rossmann-fold domains"/>
    <property type="match status" value="1"/>
</dbReference>
<evidence type="ECO:0000256" key="1">
    <source>
        <dbReference type="ARBA" id="ARBA00005125"/>
    </source>
</evidence>
<sequence length="362" mass="41533">MGIVDNLSRRKIDVELEVESLTPITSIHTRLAAWREVSGKEISFFNLDIAQEYYQFLALVKEFRPEVIVHFAEQRSAPYSTLSERTKRYTVDNNINATNNVLCAIVESGLDIYLVHLGSIGVYGYHTTVMEIPEGYLKIQVQSRSGESVEQEILYPADTESIYHMTKAQDQLLFHYYNKNNGIRITDLHQGNVWGTRTQETKLDERLINRFDYDGVYGTVLNRFIIQAAVGYPLTVYGNGGQTRAFIHIQDTTRCIELAINNPPPKGAKVQIFNQITQTHRIKDLAETIAKMIPSVKINYVDNPRKDIEDKENEFFVAKECFLSMGLKPIFLEKGLIEEIHDIANKYQHRCDLTKIPPPVWT</sequence>
<dbReference type="Gene3D" id="3.90.25.10">
    <property type="entry name" value="UDP-galactose 4-epimerase, domain 1"/>
    <property type="match status" value="1"/>
</dbReference>
<protein>
    <submittedName>
        <fullName evidence="4">Nucleoside-diphosphate-sugar epimerase</fullName>
    </submittedName>
</protein>
<dbReference type="Proteomes" id="UP000031623">
    <property type="component" value="Chromosome"/>
</dbReference>
<evidence type="ECO:0000313" key="4">
    <source>
        <dbReference type="EMBL" id="BAP57959.1"/>
    </source>
</evidence>
<evidence type="ECO:0000313" key="5">
    <source>
        <dbReference type="Proteomes" id="UP000031623"/>
    </source>
</evidence>
<dbReference type="HOGENOM" id="CLU_040971_0_0_6"/>
<keyword evidence="5" id="KW-1185">Reference proteome</keyword>
<comment type="similarity">
    <text evidence="2">Belongs to the NAD(P)-dependent epimerase/dehydratase family.</text>
</comment>
<reference evidence="4 5" key="1">
    <citation type="journal article" date="2014" name="ISME J.">
        <title>Ecophysiology of Thioploca ingrica as revealed by the complete genome sequence supplemented with proteomic evidence.</title>
        <authorList>
            <person name="Kojima H."/>
            <person name="Ogura Y."/>
            <person name="Yamamoto N."/>
            <person name="Togashi T."/>
            <person name="Mori H."/>
            <person name="Watanabe T."/>
            <person name="Nemoto F."/>
            <person name="Kurokawa K."/>
            <person name="Hayashi T."/>
            <person name="Fukui M."/>
        </authorList>
    </citation>
    <scope>NUCLEOTIDE SEQUENCE [LARGE SCALE GENOMIC DNA]</scope>
</reference>
<dbReference type="InterPro" id="IPR001509">
    <property type="entry name" value="Epimerase_deHydtase"/>
</dbReference>
<dbReference type="EMBL" id="AP014633">
    <property type="protein sequence ID" value="BAP57959.1"/>
    <property type="molecule type" value="Genomic_DNA"/>
</dbReference>
<dbReference type="STRING" id="40754.THII_3662"/>
<dbReference type="AlphaFoldDB" id="A0A090AK91"/>
<dbReference type="KEGG" id="tig:THII_3662"/>
<dbReference type="PANTHER" id="PTHR43000">
    <property type="entry name" value="DTDP-D-GLUCOSE 4,6-DEHYDRATASE-RELATED"/>
    <property type="match status" value="1"/>
</dbReference>
<feature type="domain" description="NAD-dependent epimerase/dehydratase" evidence="3">
    <location>
        <begin position="40"/>
        <end position="264"/>
    </location>
</feature>
<gene>
    <name evidence="4" type="ORF">THII_3662</name>
</gene>
<dbReference type="InterPro" id="IPR036291">
    <property type="entry name" value="NAD(P)-bd_dom_sf"/>
</dbReference>
<dbReference type="Pfam" id="PF01370">
    <property type="entry name" value="Epimerase"/>
    <property type="match status" value="1"/>
</dbReference>
<comment type="pathway">
    <text evidence="1">Bacterial outer membrane biogenesis; LPS O-antigen biosynthesis.</text>
</comment>
<proteinExistence type="inferred from homology"/>
<evidence type="ECO:0000259" key="3">
    <source>
        <dbReference type="Pfam" id="PF01370"/>
    </source>
</evidence>
<organism evidence="4 5">
    <name type="scientific">Thioploca ingrica</name>
    <dbReference type="NCBI Taxonomy" id="40754"/>
    <lineage>
        <taxon>Bacteria</taxon>
        <taxon>Pseudomonadati</taxon>
        <taxon>Pseudomonadota</taxon>
        <taxon>Gammaproteobacteria</taxon>
        <taxon>Thiotrichales</taxon>
        <taxon>Thiotrichaceae</taxon>
        <taxon>Thioploca</taxon>
    </lineage>
</organism>
<accession>A0A090AK91</accession>
<dbReference type="Gene3D" id="3.40.50.720">
    <property type="entry name" value="NAD(P)-binding Rossmann-like Domain"/>
    <property type="match status" value="1"/>
</dbReference>